<keyword evidence="1" id="KW-0472">Membrane</keyword>
<feature type="non-terminal residue" evidence="2">
    <location>
        <position position="85"/>
    </location>
</feature>
<evidence type="ECO:0000256" key="1">
    <source>
        <dbReference type="SAM" id="Phobius"/>
    </source>
</evidence>
<name>A0A409VAL5_MYTGA</name>
<keyword evidence="1" id="KW-1133">Transmembrane helix</keyword>
<sequence length="85" mass="9790">MKLISILTYAFSLFCRKRLRDWLKFFTHIALVILVLFTIASYFGDKQNYIASPLGCAVIRADEANKKHENATILFIITGFNQCEL</sequence>
<reference evidence="2 3" key="1">
    <citation type="journal article" date="2016" name="PLoS ONE">
        <title>A First Insight into the Genome of the Filter-Feeder Mussel Mytilus galloprovincialis.</title>
        <authorList>
            <person name="Murgarella M."/>
            <person name="Puiu D."/>
            <person name="Novoa B."/>
            <person name="Figueras A."/>
            <person name="Posada D."/>
            <person name="Canchaya C."/>
        </authorList>
    </citation>
    <scope>NUCLEOTIDE SEQUENCE [LARGE SCALE GENOMIC DNA]</scope>
    <source>
        <tissue evidence="2">Muscle</tissue>
    </source>
</reference>
<evidence type="ECO:0000313" key="3">
    <source>
        <dbReference type="Proteomes" id="UP000266721"/>
    </source>
</evidence>
<feature type="non-terminal residue" evidence="2">
    <location>
        <position position="1"/>
    </location>
</feature>
<protein>
    <submittedName>
        <fullName evidence="2">Uncharacterized protein</fullName>
    </submittedName>
</protein>
<organism evidence="2 3">
    <name type="scientific">Mytilus galloprovincialis</name>
    <name type="common">Mediterranean mussel</name>
    <dbReference type="NCBI Taxonomy" id="29158"/>
    <lineage>
        <taxon>Eukaryota</taxon>
        <taxon>Metazoa</taxon>
        <taxon>Spiralia</taxon>
        <taxon>Lophotrochozoa</taxon>
        <taxon>Mollusca</taxon>
        <taxon>Bivalvia</taxon>
        <taxon>Autobranchia</taxon>
        <taxon>Pteriomorphia</taxon>
        <taxon>Mytilida</taxon>
        <taxon>Mytiloidea</taxon>
        <taxon>Mytilidae</taxon>
        <taxon>Mytilinae</taxon>
        <taxon>Mytilus</taxon>
    </lineage>
</organism>
<accession>A0A409VAL5</accession>
<keyword evidence="1" id="KW-0812">Transmembrane</keyword>
<feature type="transmembrane region" description="Helical" evidence="1">
    <location>
        <begin position="25"/>
        <end position="44"/>
    </location>
</feature>
<proteinExistence type="predicted"/>
<dbReference type="Proteomes" id="UP000266721">
    <property type="component" value="Unassembled WGS sequence"/>
</dbReference>
<evidence type="ECO:0000313" key="2">
    <source>
        <dbReference type="EMBL" id="OPL20811.1"/>
    </source>
</evidence>
<gene>
    <name evidence="2" type="ORF">AM593_02585</name>
</gene>
<keyword evidence="3" id="KW-1185">Reference proteome</keyword>
<dbReference type="EMBL" id="KV600070">
    <property type="protein sequence ID" value="OPL20811.1"/>
    <property type="molecule type" value="Genomic_DNA"/>
</dbReference>
<dbReference type="AlphaFoldDB" id="A0A409VAL5"/>